<organism evidence="1 2">
    <name type="scientific">Listeria weihenstephanensis</name>
    <dbReference type="NCBI Taxonomy" id="1006155"/>
    <lineage>
        <taxon>Bacteria</taxon>
        <taxon>Bacillati</taxon>
        <taxon>Bacillota</taxon>
        <taxon>Bacilli</taxon>
        <taxon>Bacillales</taxon>
        <taxon>Listeriaceae</taxon>
        <taxon>Listeria</taxon>
    </lineage>
</organism>
<dbReference type="EMBL" id="CP011102">
    <property type="protein sequence ID" value="AQY51541.1"/>
    <property type="molecule type" value="Genomic_DNA"/>
</dbReference>
<accession>A0A1S7FVT7</accession>
<dbReference type="Proteomes" id="UP000223060">
    <property type="component" value="Chromosome"/>
</dbReference>
<dbReference type="AlphaFoldDB" id="A0A1S7FVT7"/>
<name>A0A1S7FVT7_9LIST</name>
<proteinExistence type="predicted"/>
<dbReference type="KEGG" id="lwi:UE46_11180"/>
<reference evidence="2" key="1">
    <citation type="submission" date="2015-03" db="EMBL/GenBank/DDBJ databases">
        <authorList>
            <person name="Ferrari E."/>
            <person name="Walter M.C."/>
            <person name="Huptas C."/>
            <person name="Scherer S."/>
            <person name="Mueller-Herbst S."/>
        </authorList>
    </citation>
    <scope>NUCLEOTIDE SEQUENCE [LARGE SCALE GENOMIC DNA]</scope>
    <source>
        <strain evidence="2">LWP01</strain>
    </source>
</reference>
<protein>
    <recommendedName>
        <fullName evidence="3">HNH endonuclease 5 domain-containing protein</fullName>
    </recommendedName>
</protein>
<dbReference type="RefSeq" id="WP_118907621.1">
    <property type="nucleotide sequence ID" value="NZ_CP011102.1"/>
</dbReference>
<keyword evidence="2" id="KW-1185">Reference proteome</keyword>
<evidence type="ECO:0000313" key="1">
    <source>
        <dbReference type="EMBL" id="AQY51541.1"/>
    </source>
</evidence>
<evidence type="ECO:0000313" key="2">
    <source>
        <dbReference type="Proteomes" id="UP000223060"/>
    </source>
</evidence>
<gene>
    <name evidence="1" type="ORF">UE46_11180</name>
</gene>
<sequence>MITENMCIYTKKCEGETFKSQEHIVPASIGGKKKLPNGYVSDRVNNEFSKLELNFARDSVVGIVREFDGPGKRGSLKQASKGKVREISIDEEFLLGYMQNMEPVVIPQIIFAGMVATFTSTTADIQTDINDIDKILKEKELKKYNFIEGKIDTEKYIVGLFKGKVYVLVGQGSKNKVKQELQSYGSVKENKNVQVHSVKNKGTEIHMEFQMDLPYFYTVCCKIIFNFFAYSFGQRLACMGEFDLLRKHIKNRSCEEISKMEQVPEVFWKCGDVARRIGHEYDKSAHEIFVFKTKNELLGSIRFYGLDFVVTVRLSDNIEEIKDELSNCFFVCDWKKQNEFVVGMGVE</sequence>
<evidence type="ECO:0008006" key="3">
    <source>
        <dbReference type="Google" id="ProtNLM"/>
    </source>
</evidence>